<gene>
    <name evidence="3" type="ORF">HKI87_03g26380</name>
</gene>
<feature type="transmembrane region" description="Helical" evidence="1">
    <location>
        <begin position="67"/>
        <end position="90"/>
    </location>
</feature>
<dbReference type="EMBL" id="CP151503">
    <property type="protein sequence ID" value="WZN61104.1"/>
    <property type="molecule type" value="Genomic_DNA"/>
</dbReference>
<feature type="transmembrane region" description="Helical" evidence="1">
    <location>
        <begin position="445"/>
        <end position="463"/>
    </location>
</feature>
<dbReference type="Pfam" id="PF01757">
    <property type="entry name" value="Acyl_transf_3"/>
    <property type="match status" value="1"/>
</dbReference>
<feature type="transmembrane region" description="Helical" evidence="1">
    <location>
        <begin position="575"/>
        <end position="597"/>
    </location>
</feature>
<dbReference type="GO" id="GO:0016747">
    <property type="term" value="F:acyltransferase activity, transferring groups other than amino-acyl groups"/>
    <property type="evidence" value="ECO:0007669"/>
    <property type="project" value="InterPro"/>
</dbReference>
<sequence>MVNTTEVRGRVAEHVGTKGRALKWIDVASALWLEIVVSVCFFAAAAWRIAVPLDENGVDTPATRASAYFQAANFIVFGLLGLGCVFWPIIHSSKREPKRANPSSSVRFVEEQVVTVSGRNFRPHAKNSRKGMENSLRTLADGATIRVPTRRSMRLDEEAHADEVKVKSARALETAAGKDNKGAGTQQSEGNLAYIANLRSFLVFMVVEVHIIGVLVGVCELQGSLSPGHPPSARPTFWTPGKWVFTWCDRFGISLFMFISAYFCSKSLDRKGFRTFVLGKLVRFGGPYLMYTCIFAPVLMIGLKEYLKYALDSMHLSAVAKAVEGKEHYAFFSDWLKLQYLFQRGPTWFVLWLLNFTLCYAVVSPFLPTLRFRMPHPLIMMTIVGPALGGIFYAIHTTLHHSQYRDFGDMDRWEYGIGEYIPFFIAGILGGRNNWLREVKEMRTWVYWTVRVVVIGFMVLFFCEMAQSWKIASGTGMHLDVKLLYALTPPIFAVPMSLFVLHLWSHWFNPQTPRRFHWAFWASSYAVYVFQALFYFPLFIAYLEILKRAGVNVLGEVLNFLTTTKRADSLIEGCIWGAFFFVTISTHLLLWPSGFLVRSIPVFNKMF</sequence>
<protein>
    <recommendedName>
        <fullName evidence="2">Acyltransferase 3 domain-containing protein</fullName>
    </recommendedName>
</protein>
<feature type="transmembrane region" description="Helical" evidence="1">
    <location>
        <begin position="243"/>
        <end position="264"/>
    </location>
</feature>
<accession>A0AAX4P5D8</accession>
<feature type="transmembrane region" description="Helical" evidence="1">
    <location>
        <begin position="483"/>
        <end position="504"/>
    </location>
</feature>
<dbReference type="AlphaFoldDB" id="A0AAX4P5D8"/>
<feature type="transmembrane region" description="Helical" evidence="1">
    <location>
        <begin position="348"/>
        <end position="366"/>
    </location>
</feature>
<feature type="domain" description="Acyltransferase 3" evidence="2">
    <location>
        <begin position="193"/>
        <end position="540"/>
    </location>
</feature>
<evidence type="ECO:0000313" key="3">
    <source>
        <dbReference type="EMBL" id="WZN61104.1"/>
    </source>
</evidence>
<proteinExistence type="predicted"/>
<keyword evidence="1" id="KW-1133">Transmembrane helix</keyword>
<feature type="transmembrane region" description="Helical" evidence="1">
    <location>
        <begin position="285"/>
        <end position="303"/>
    </location>
</feature>
<evidence type="ECO:0000259" key="2">
    <source>
        <dbReference type="Pfam" id="PF01757"/>
    </source>
</evidence>
<feature type="transmembrane region" description="Helical" evidence="1">
    <location>
        <begin position="27"/>
        <end position="47"/>
    </location>
</feature>
<organism evidence="3 4">
    <name type="scientific">Chloropicon roscoffensis</name>
    <dbReference type="NCBI Taxonomy" id="1461544"/>
    <lineage>
        <taxon>Eukaryota</taxon>
        <taxon>Viridiplantae</taxon>
        <taxon>Chlorophyta</taxon>
        <taxon>Chloropicophyceae</taxon>
        <taxon>Chloropicales</taxon>
        <taxon>Chloropicaceae</taxon>
        <taxon>Chloropicon</taxon>
    </lineage>
</organism>
<keyword evidence="4" id="KW-1185">Reference proteome</keyword>
<feature type="transmembrane region" description="Helical" evidence="1">
    <location>
        <begin position="415"/>
        <end position="433"/>
    </location>
</feature>
<evidence type="ECO:0000256" key="1">
    <source>
        <dbReference type="SAM" id="Phobius"/>
    </source>
</evidence>
<keyword evidence="1" id="KW-0472">Membrane</keyword>
<feature type="transmembrane region" description="Helical" evidence="1">
    <location>
        <begin position="525"/>
        <end position="543"/>
    </location>
</feature>
<evidence type="ECO:0000313" key="4">
    <source>
        <dbReference type="Proteomes" id="UP001472866"/>
    </source>
</evidence>
<feature type="transmembrane region" description="Helical" evidence="1">
    <location>
        <begin position="378"/>
        <end position="395"/>
    </location>
</feature>
<feature type="transmembrane region" description="Helical" evidence="1">
    <location>
        <begin position="201"/>
        <end position="223"/>
    </location>
</feature>
<dbReference type="InterPro" id="IPR002656">
    <property type="entry name" value="Acyl_transf_3_dom"/>
</dbReference>
<keyword evidence="1" id="KW-0812">Transmembrane</keyword>
<name>A0AAX4P5D8_9CHLO</name>
<dbReference type="Proteomes" id="UP001472866">
    <property type="component" value="Chromosome 03"/>
</dbReference>
<reference evidence="3 4" key="1">
    <citation type="submission" date="2024-03" db="EMBL/GenBank/DDBJ databases">
        <title>Complete genome sequence of the green alga Chloropicon roscoffensis RCC1871.</title>
        <authorList>
            <person name="Lemieux C."/>
            <person name="Pombert J.-F."/>
            <person name="Otis C."/>
            <person name="Turmel M."/>
        </authorList>
    </citation>
    <scope>NUCLEOTIDE SEQUENCE [LARGE SCALE GENOMIC DNA]</scope>
    <source>
        <strain evidence="3 4">RCC1871</strain>
    </source>
</reference>